<dbReference type="AlphaFoldDB" id="A0A2H1VNY8"/>
<dbReference type="SUPFAM" id="SSF50630">
    <property type="entry name" value="Acid proteases"/>
    <property type="match status" value="1"/>
</dbReference>
<dbReference type="Gene3D" id="2.40.70.10">
    <property type="entry name" value="Acid Proteases"/>
    <property type="match status" value="1"/>
</dbReference>
<dbReference type="InterPro" id="IPR021109">
    <property type="entry name" value="Peptidase_aspartic_dom_sf"/>
</dbReference>
<organism evidence="3">
    <name type="scientific">Spodoptera frugiperda</name>
    <name type="common">Fall armyworm</name>
    <dbReference type="NCBI Taxonomy" id="7108"/>
    <lineage>
        <taxon>Eukaryota</taxon>
        <taxon>Metazoa</taxon>
        <taxon>Ecdysozoa</taxon>
        <taxon>Arthropoda</taxon>
        <taxon>Hexapoda</taxon>
        <taxon>Insecta</taxon>
        <taxon>Pterygota</taxon>
        <taxon>Neoptera</taxon>
        <taxon>Endopterygota</taxon>
        <taxon>Lepidoptera</taxon>
        <taxon>Glossata</taxon>
        <taxon>Ditrysia</taxon>
        <taxon>Noctuoidea</taxon>
        <taxon>Noctuidae</taxon>
        <taxon>Amphipyrinae</taxon>
        <taxon>Spodoptera</taxon>
    </lineage>
</organism>
<evidence type="ECO:0000313" key="3">
    <source>
        <dbReference type="EMBL" id="SOQ41964.1"/>
    </source>
</evidence>
<feature type="region of interest" description="Disordered" evidence="1">
    <location>
        <begin position="215"/>
        <end position="243"/>
    </location>
</feature>
<accession>A0A2H1VNY8</accession>
<dbReference type="PANTHER" id="PTHR33223:SF6">
    <property type="entry name" value="CCHC-TYPE DOMAIN-CONTAINING PROTEIN"/>
    <property type="match status" value="1"/>
</dbReference>
<evidence type="ECO:0000259" key="2">
    <source>
        <dbReference type="Pfam" id="PF03732"/>
    </source>
</evidence>
<evidence type="ECO:0000256" key="1">
    <source>
        <dbReference type="SAM" id="MobiDB-lite"/>
    </source>
</evidence>
<reference evidence="3" key="1">
    <citation type="submission" date="2016-07" db="EMBL/GenBank/DDBJ databases">
        <authorList>
            <person name="Bretaudeau A."/>
        </authorList>
    </citation>
    <scope>NUCLEOTIDE SEQUENCE</scope>
    <source>
        <strain evidence="3">Rice</strain>
        <tissue evidence="3">Whole body</tissue>
    </source>
</reference>
<feature type="domain" description="Retrotransposon gag" evidence="2">
    <location>
        <begin position="51"/>
        <end position="137"/>
    </location>
</feature>
<dbReference type="CDD" id="cd00303">
    <property type="entry name" value="retropepsin_like"/>
    <property type="match status" value="1"/>
</dbReference>
<name>A0A2H1VNY8_SPOFR</name>
<proteinExistence type="predicted"/>
<dbReference type="EMBL" id="ODYU01003339">
    <property type="protein sequence ID" value="SOQ41964.1"/>
    <property type="molecule type" value="Genomic_DNA"/>
</dbReference>
<dbReference type="PANTHER" id="PTHR33223">
    <property type="entry name" value="CCHC-TYPE DOMAIN-CONTAINING PROTEIN"/>
    <property type="match status" value="1"/>
</dbReference>
<dbReference type="Pfam" id="PF03732">
    <property type="entry name" value="Retrotrans_gag"/>
    <property type="match status" value="1"/>
</dbReference>
<sequence length="385" mass="43794">MLPNQRARSFAQTVSYNGNRDYEHVERFIASAKKYKEMKKLSEIDALQSLPFILKGDAANWWQTVKDKIVTWKDFESELRKEFAPRKPAYIIYSEIGQLKQQPDELTERFVAKHRALFNQLPDPPLREETQLDMMYGNLLPKIQDLIPRETIQTFDGLLEAARGIDRPRTKDTAQANSGTEVRAGRKRTRCNFCRMFGHAADVCRKKQRVMSENAANVTKSETKTESAVAEPAQSSVTPPAVEDSKECSSSIALDIRPRLMIEISIGTAQEMAFIDTGAKTSLASHKLYSYLKNIGFHFQEENTVVTLADGVPRPQNILTGRIPVKLKDRCILTKFIVLPEARDNDTLLGVDFIVDARMIINIPQLAWNFEDEPDVHYDLIQEST</sequence>
<gene>
    <name evidence="3" type="ORF">SFRICE_000457</name>
</gene>
<protein>
    <submittedName>
        <fullName evidence="3">SFRICE_000457</fullName>
    </submittedName>
</protein>
<dbReference type="InterPro" id="IPR005162">
    <property type="entry name" value="Retrotrans_gag_dom"/>
</dbReference>